<keyword evidence="2" id="KW-1185">Reference proteome</keyword>
<sequence length="128" mass="14636">MANPVEMPSNIHPAVQRQRDTKDPGGGTMARALEVRRLAPGATDLLPSPLSHYHRRHARRCGDRPSTPTSTITGKTNPNTSRSYNLVTTTSPSNVARQWQRESERMKWWKCFLRVWTDDLQVFPWTIP</sequence>
<organism evidence="1 2">
    <name type="scientific">Pluteus cervinus</name>
    <dbReference type="NCBI Taxonomy" id="181527"/>
    <lineage>
        <taxon>Eukaryota</taxon>
        <taxon>Fungi</taxon>
        <taxon>Dikarya</taxon>
        <taxon>Basidiomycota</taxon>
        <taxon>Agaricomycotina</taxon>
        <taxon>Agaricomycetes</taxon>
        <taxon>Agaricomycetidae</taxon>
        <taxon>Agaricales</taxon>
        <taxon>Pluteineae</taxon>
        <taxon>Pluteaceae</taxon>
        <taxon>Pluteus</taxon>
    </lineage>
</organism>
<proteinExistence type="predicted"/>
<evidence type="ECO:0000313" key="2">
    <source>
        <dbReference type="Proteomes" id="UP000308600"/>
    </source>
</evidence>
<name>A0ACD3AGA9_9AGAR</name>
<accession>A0ACD3AGA9</accession>
<gene>
    <name evidence="1" type="ORF">BDN72DRAFT_901147</name>
</gene>
<evidence type="ECO:0000313" key="1">
    <source>
        <dbReference type="EMBL" id="TFK64928.1"/>
    </source>
</evidence>
<protein>
    <submittedName>
        <fullName evidence="1">Uncharacterized protein</fullName>
    </submittedName>
</protein>
<dbReference type="Proteomes" id="UP000308600">
    <property type="component" value="Unassembled WGS sequence"/>
</dbReference>
<reference evidence="1 2" key="1">
    <citation type="journal article" date="2019" name="Nat. Ecol. Evol.">
        <title>Megaphylogeny resolves global patterns of mushroom evolution.</title>
        <authorList>
            <person name="Varga T."/>
            <person name="Krizsan K."/>
            <person name="Foldi C."/>
            <person name="Dima B."/>
            <person name="Sanchez-Garcia M."/>
            <person name="Sanchez-Ramirez S."/>
            <person name="Szollosi G.J."/>
            <person name="Szarkandi J.G."/>
            <person name="Papp V."/>
            <person name="Albert L."/>
            <person name="Andreopoulos W."/>
            <person name="Angelini C."/>
            <person name="Antonin V."/>
            <person name="Barry K.W."/>
            <person name="Bougher N.L."/>
            <person name="Buchanan P."/>
            <person name="Buyck B."/>
            <person name="Bense V."/>
            <person name="Catcheside P."/>
            <person name="Chovatia M."/>
            <person name="Cooper J."/>
            <person name="Damon W."/>
            <person name="Desjardin D."/>
            <person name="Finy P."/>
            <person name="Geml J."/>
            <person name="Haridas S."/>
            <person name="Hughes K."/>
            <person name="Justo A."/>
            <person name="Karasinski D."/>
            <person name="Kautmanova I."/>
            <person name="Kiss B."/>
            <person name="Kocsube S."/>
            <person name="Kotiranta H."/>
            <person name="LaButti K.M."/>
            <person name="Lechner B.E."/>
            <person name="Liimatainen K."/>
            <person name="Lipzen A."/>
            <person name="Lukacs Z."/>
            <person name="Mihaltcheva S."/>
            <person name="Morgado L.N."/>
            <person name="Niskanen T."/>
            <person name="Noordeloos M.E."/>
            <person name="Ohm R.A."/>
            <person name="Ortiz-Santana B."/>
            <person name="Ovrebo C."/>
            <person name="Racz N."/>
            <person name="Riley R."/>
            <person name="Savchenko A."/>
            <person name="Shiryaev A."/>
            <person name="Soop K."/>
            <person name="Spirin V."/>
            <person name="Szebenyi C."/>
            <person name="Tomsovsky M."/>
            <person name="Tulloss R.E."/>
            <person name="Uehling J."/>
            <person name="Grigoriev I.V."/>
            <person name="Vagvolgyi C."/>
            <person name="Papp T."/>
            <person name="Martin F.M."/>
            <person name="Miettinen O."/>
            <person name="Hibbett D.S."/>
            <person name="Nagy L.G."/>
        </authorList>
    </citation>
    <scope>NUCLEOTIDE SEQUENCE [LARGE SCALE GENOMIC DNA]</scope>
    <source>
        <strain evidence="1 2">NL-1719</strain>
    </source>
</reference>
<dbReference type="EMBL" id="ML208455">
    <property type="protein sequence ID" value="TFK64928.1"/>
    <property type="molecule type" value="Genomic_DNA"/>
</dbReference>